<dbReference type="Proteomes" id="UP000249605">
    <property type="component" value="Chromosome"/>
</dbReference>
<dbReference type="EMBL" id="CP029829">
    <property type="protein sequence ID" value="AWU93534.1"/>
    <property type="molecule type" value="Genomic_DNA"/>
</dbReference>
<gene>
    <name evidence="1" type="ORF">DM194_04250</name>
</gene>
<sequence length="312" mass="35425">MMSVAASSMLGGNRGMGGMGDAGHGGAGRGVVTGKYFNFKPLPPPADILGNPLVVSNLPTHKLPKETFGSRVKRFLARMNLGSQSAETRLRWKLYDTIQATMASLSPAVTLVAEKRAPVKKKLSVPVVVVRHPYHLRHVFEMLPNIPDGFAAERRFIELLMTRALKRYGEQMALIKGSAFSFENEAREYFFAGFKLEKQIKKVNSPDEKFAALQAIYTNYFHGRNYYYFALLRRERLAPDNKLFMLFARAVYFMARIDWNGELLEKPNPRALPSRNDMLFFVERDKSVVTRYRTDQDFQRQVKAALEAFPAS</sequence>
<dbReference type="AlphaFoldDB" id="A0A2U9S1U6"/>
<evidence type="ECO:0000313" key="1">
    <source>
        <dbReference type="EMBL" id="AWU93534.1"/>
    </source>
</evidence>
<dbReference type="KEGG" id="azm:DM194_04250"/>
<organism evidence="1 2">
    <name type="scientific">Azospirillum ramasamyi</name>
    <dbReference type="NCBI Taxonomy" id="682998"/>
    <lineage>
        <taxon>Bacteria</taxon>
        <taxon>Pseudomonadati</taxon>
        <taxon>Pseudomonadota</taxon>
        <taxon>Alphaproteobacteria</taxon>
        <taxon>Rhodospirillales</taxon>
        <taxon>Azospirillaceae</taxon>
        <taxon>Azospirillum</taxon>
    </lineage>
</organism>
<dbReference type="OrthoDB" id="7331983at2"/>
<protein>
    <submittedName>
        <fullName evidence="1">Uncharacterized protein</fullName>
    </submittedName>
</protein>
<keyword evidence="2" id="KW-1185">Reference proteome</keyword>
<reference evidence="1 2" key="1">
    <citation type="journal article" date="2019" name="Int. J. Syst. Evol. Microbiol.">
        <title>Azospirillum ramasamyi sp. nov., a novel diazotrophic bacterium isolated from fermented bovine products.</title>
        <authorList>
            <person name="Anandham R."/>
            <person name="Heo J."/>
            <person name="Krishnamoorthy R."/>
            <person name="SenthilKumar M."/>
            <person name="Gopal N.O."/>
            <person name="Kim S.J."/>
            <person name="Kwon S.W."/>
        </authorList>
    </citation>
    <scope>NUCLEOTIDE SEQUENCE [LARGE SCALE GENOMIC DNA]</scope>
    <source>
        <strain evidence="1 2">M2T2B2</strain>
    </source>
</reference>
<accession>A0A2U9S1U6</accession>
<name>A0A2U9S1U6_9PROT</name>
<proteinExistence type="predicted"/>
<evidence type="ECO:0000313" key="2">
    <source>
        <dbReference type="Proteomes" id="UP000249605"/>
    </source>
</evidence>